<evidence type="ECO:0000256" key="1">
    <source>
        <dbReference type="ARBA" id="ARBA00006432"/>
    </source>
</evidence>
<evidence type="ECO:0000256" key="6">
    <source>
        <dbReference type="ARBA" id="ARBA00041297"/>
    </source>
</evidence>
<name>A0A1D1VGQ1_RAMVA</name>
<evidence type="ECO:0000256" key="4">
    <source>
        <dbReference type="ARBA" id="ARBA00022840"/>
    </source>
</evidence>
<dbReference type="GO" id="GO:0004467">
    <property type="term" value="F:long-chain fatty acid-CoA ligase activity"/>
    <property type="evidence" value="ECO:0007669"/>
    <property type="project" value="TreeGrafter"/>
</dbReference>
<evidence type="ECO:0000313" key="10">
    <source>
        <dbReference type="Proteomes" id="UP000186922"/>
    </source>
</evidence>
<comment type="catalytic activity">
    <reaction evidence="5">
        <text>a very long-chain fatty acid + ATP + CoA = a very long-chain fatty acyl-CoA + AMP + diphosphate</text>
        <dbReference type="Rhea" id="RHEA:54536"/>
        <dbReference type="ChEBI" id="CHEBI:30616"/>
        <dbReference type="ChEBI" id="CHEBI:33019"/>
        <dbReference type="ChEBI" id="CHEBI:57287"/>
        <dbReference type="ChEBI" id="CHEBI:58950"/>
        <dbReference type="ChEBI" id="CHEBI:138261"/>
        <dbReference type="ChEBI" id="CHEBI:456215"/>
    </reaction>
    <physiologicalReaction direction="left-to-right" evidence="5">
        <dbReference type="Rhea" id="RHEA:54537"/>
    </physiologicalReaction>
</comment>
<reference evidence="9 10" key="1">
    <citation type="journal article" date="2016" name="Nat. Commun.">
        <title>Extremotolerant tardigrade genome and improved radiotolerance of human cultured cells by tardigrade-unique protein.</title>
        <authorList>
            <person name="Hashimoto T."/>
            <person name="Horikawa D.D."/>
            <person name="Saito Y."/>
            <person name="Kuwahara H."/>
            <person name="Kozuka-Hata H."/>
            <person name="Shin-I T."/>
            <person name="Minakuchi Y."/>
            <person name="Ohishi K."/>
            <person name="Motoyama A."/>
            <person name="Aizu T."/>
            <person name="Enomoto A."/>
            <person name="Kondo K."/>
            <person name="Tanaka S."/>
            <person name="Hara Y."/>
            <person name="Koshikawa S."/>
            <person name="Sagara H."/>
            <person name="Miura T."/>
            <person name="Yokobori S."/>
            <person name="Miyagawa K."/>
            <person name="Suzuki Y."/>
            <person name="Kubo T."/>
            <person name="Oyama M."/>
            <person name="Kohara Y."/>
            <person name="Fujiyama A."/>
            <person name="Arakawa K."/>
            <person name="Katayama T."/>
            <person name="Toyoda A."/>
            <person name="Kunieda T."/>
        </authorList>
    </citation>
    <scope>NUCLEOTIDE SEQUENCE [LARGE SCALE GENOMIC DNA]</scope>
    <source>
        <strain evidence="9 10">YOKOZUNA-1</strain>
    </source>
</reference>
<evidence type="ECO:0000256" key="7">
    <source>
        <dbReference type="ARBA" id="ARBA00048666"/>
    </source>
</evidence>
<comment type="similarity">
    <text evidence="1">Belongs to the ATP-dependent AMP-binding enzyme family.</text>
</comment>
<evidence type="ECO:0000256" key="5">
    <source>
        <dbReference type="ARBA" id="ARBA00036527"/>
    </source>
</evidence>
<dbReference type="InterPro" id="IPR000873">
    <property type="entry name" value="AMP-dep_synth/lig_dom"/>
</dbReference>
<keyword evidence="2" id="KW-0436">Ligase</keyword>
<dbReference type="GO" id="GO:0044539">
    <property type="term" value="P:long-chain fatty acid import into cell"/>
    <property type="evidence" value="ECO:0007669"/>
    <property type="project" value="TreeGrafter"/>
</dbReference>
<protein>
    <recommendedName>
        <fullName evidence="6">Long-chain-fatty-acid--CoA ligase</fullName>
    </recommendedName>
</protein>
<evidence type="ECO:0000259" key="8">
    <source>
        <dbReference type="Pfam" id="PF00501"/>
    </source>
</evidence>
<dbReference type="PANTHER" id="PTHR43107:SF15">
    <property type="entry name" value="FATTY ACID TRANSPORT PROTEIN 3, ISOFORM A"/>
    <property type="match status" value="1"/>
</dbReference>
<dbReference type="PANTHER" id="PTHR43107">
    <property type="entry name" value="LONG-CHAIN FATTY ACID TRANSPORT PROTEIN"/>
    <property type="match status" value="1"/>
</dbReference>
<proteinExistence type="inferred from homology"/>
<gene>
    <name evidence="9" type="primary">RvY_11597-1</name>
    <name evidence="9" type="synonym">RvY_11597.1</name>
    <name evidence="9" type="ORF">RvY_11597</name>
</gene>
<comment type="caution">
    <text evidence="9">The sequence shown here is derived from an EMBL/GenBank/DDBJ whole genome shotgun (WGS) entry which is preliminary data.</text>
</comment>
<dbReference type="Gene3D" id="3.40.50.12780">
    <property type="entry name" value="N-terminal domain of ligase-like"/>
    <property type="match status" value="1"/>
</dbReference>
<dbReference type="InterPro" id="IPR042099">
    <property type="entry name" value="ANL_N_sf"/>
</dbReference>
<dbReference type="Proteomes" id="UP000186922">
    <property type="component" value="Unassembled WGS sequence"/>
</dbReference>
<dbReference type="OrthoDB" id="288590at2759"/>
<keyword evidence="4" id="KW-0067">ATP-binding</keyword>
<sequence>MRNQIFDNSHLRETLVVLWTSSWLSRNTTDIIAVPINTNVQDEALKHVIITANAKVVIVGQDLLDDQLSIQPDLPTVQRTLLLCENRDLTEGKTDLPCLDELLKEQSPTKPEVRRAVGYCDTVYYIYTSGTTNLGYLGHTSPAPRPNRLYT</sequence>
<keyword evidence="10" id="KW-1185">Reference proteome</keyword>
<evidence type="ECO:0000256" key="3">
    <source>
        <dbReference type="ARBA" id="ARBA00022741"/>
    </source>
</evidence>
<organism evidence="9 10">
    <name type="scientific">Ramazzottius varieornatus</name>
    <name type="common">Water bear</name>
    <name type="synonym">Tardigrade</name>
    <dbReference type="NCBI Taxonomy" id="947166"/>
    <lineage>
        <taxon>Eukaryota</taxon>
        <taxon>Metazoa</taxon>
        <taxon>Ecdysozoa</taxon>
        <taxon>Tardigrada</taxon>
        <taxon>Eutardigrada</taxon>
        <taxon>Parachela</taxon>
        <taxon>Hypsibioidea</taxon>
        <taxon>Ramazzottiidae</taxon>
        <taxon>Ramazzottius</taxon>
    </lineage>
</organism>
<dbReference type="GO" id="GO:0005886">
    <property type="term" value="C:plasma membrane"/>
    <property type="evidence" value="ECO:0007669"/>
    <property type="project" value="TreeGrafter"/>
</dbReference>
<dbReference type="Pfam" id="PF00501">
    <property type="entry name" value="AMP-binding"/>
    <property type="match status" value="1"/>
</dbReference>
<dbReference type="EMBL" id="BDGG01000006">
    <property type="protein sequence ID" value="GAV00800.1"/>
    <property type="molecule type" value="Genomic_DNA"/>
</dbReference>
<dbReference type="SUPFAM" id="SSF56801">
    <property type="entry name" value="Acetyl-CoA synthetase-like"/>
    <property type="match status" value="1"/>
</dbReference>
<evidence type="ECO:0000313" key="9">
    <source>
        <dbReference type="EMBL" id="GAV00800.1"/>
    </source>
</evidence>
<keyword evidence="3" id="KW-0547">Nucleotide-binding</keyword>
<dbReference type="GO" id="GO:0005524">
    <property type="term" value="F:ATP binding"/>
    <property type="evidence" value="ECO:0007669"/>
    <property type="project" value="UniProtKB-KW"/>
</dbReference>
<feature type="domain" description="AMP-dependent synthetase/ligase" evidence="8">
    <location>
        <begin position="30"/>
        <end position="132"/>
    </location>
</feature>
<comment type="catalytic activity">
    <reaction evidence="7">
        <text>tetracosanoate + ATP + CoA = tetracosanoyl-CoA + AMP + diphosphate</text>
        <dbReference type="Rhea" id="RHEA:33639"/>
        <dbReference type="ChEBI" id="CHEBI:30616"/>
        <dbReference type="ChEBI" id="CHEBI:31014"/>
        <dbReference type="ChEBI" id="CHEBI:33019"/>
        <dbReference type="ChEBI" id="CHEBI:57287"/>
        <dbReference type="ChEBI" id="CHEBI:65052"/>
        <dbReference type="ChEBI" id="CHEBI:456215"/>
    </reaction>
    <physiologicalReaction direction="left-to-right" evidence="7">
        <dbReference type="Rhea" id="RHEA:33640"/>
    </physiologicalReaction>
</comment>
<dbReference type="AlphaFoldDB" id="A0A1D1VGQ1"/>
<evidence type="ECO:0000256" key="2">
    <source>
        <dbReference type="ARBA" id="ARBA00022598"/>
    </source>
</evidence>
<dbReference type="STRING" id="947166.A0A1D1VGQ1"/>
<accession>A0A1D1VGQ1</accession>
<dbReference type="GO" id="GO:0005324">
    <property type="term" value="F:long-chain fatty acid transmembrane transporter activity"/>
    <property type="evidence" value="ECO:0007669"/>
    <property type="project" value="TreeGrafter"/>
</dbReference>